<dbReference type="EMBL" id="HBGG01012430">
    <property type="protein sequence ID" value="CAD9204091.1"/>
    <property type="molecule type" value="Transcribed_RNA"/>
</dbReference>
<reference evidence="1" key="1">
    <citation type="submission" date="2021-01" db="EMBL/GenBank/DDBJ databases">
        <authorList>
            <person name="Corre E."/>
            <person name="Pelletier E."/>
            <person name="Niang G."/>
            <person name="Scheremetjew M."/>
            <person name="Finn R."/>
            <person name="Kale V."/>
            <person name="Holt S."/>
            <person name="Cochrane G."/>
            <person name="Meng A."/>
            <person name="Brown T."/>
            <person name="Cohen L."/>
        </authorList>
    </citation>
    <scope>NUCLEOTIDE SEQUENCE</scope>
    <source>
        <strain evidence="1">PLY429</strain>
    </source>
</reference>
<sequence>MSPSRGEAPSTWCSNLEGILGRAEFTDGWHELAVTCLRAASGWAPKLSTPGESFCIVRQSPRLLRWHAEVGTFPLGSAQEADPAVASLAEVLDGVARDDAPELFAKHSRLRFEVGNVISRDFTDHKAQGYTSTVHRDLDETAVGNLARRGASVFLNFWVPFSPIVSDHLGICLPSSVDLPAQVGAFKGLTGDRTALRWDKGQRWVMAADLKPGDVLIWQSDAVYHANLAPPSHEGDQEGVTEAALRRKSVDLRLWYFGTAAADR</sequence>
<evidence type="ECO:0008006" key="2">
    <source>
        <dbReference type="Google" id="ProtNLM"/>
    </source>
</evidence>
<gene>
    <name evidence="1" type="ORF">TCHU04912_LOCUS6326</name>
</gene>
<accession>A0A7S1X2C9</accession>
<proteinExistence type="predicted"/>
<organism evidence="1">
    <name type="scientific">Tetraselmis chuii</name>
    <dbReference type="NCBI Taxonomy" id="63592"/>
    <lineage>
        <taxon>Eukaryota</taxon>
        <taxon>Viridiplantae</taxon>
        <taxon>Chlorophyta</taxon>
        <taxon>core chlorophytes</taxon>
        <taxon>Chlorodendrophyceae</taxon>
        <taxon>Chlorodendrales</taxon>
        <taxon>Chlorodendraceae</taxon>
        <taxon>Tetraselmis</taxon>
    </lineage>
</organism>
<evidence type="ECO:0000313" key="1">
    <source>
        <dbReference type="EMBL" id="CAD9204091.1"/>
    </source>
</evidence>
<dbReference type="AlphaFoldDB" id="A0A7S1X2C9"/>
<protein>
    <recommendedName>
        <fullName evidence="2">TauD/TfdA-like domain-containing protein</fullName>
    </recommendedName>
</protein>
<name>A0A7S1X2C9_9CHLO</name>